<dbReference type="AlphaFoldDB" id="I4Z5F3"/>
<feature type="transmembrane region" description="Helical" evidence="1">
    <location>
        <begin position="26"/>
        <end position="51"/>
    </location>
</feature>
<feature type="transmembrane region" description="Helical" evidence="1">
    <location>
        <begin position="57"/>
        <end position="76"/>
    </location>
</feature>
<evidence type="ECO:0000313" key="4">
    <source>
        <dbReference type="Proteomes" id="UP000053899"/>
    </source>
</evidence>
<protein>
    <recommendedName>
        <fullName evidence="2">Aminoarabinose transferase C-terminal domain-containing protein</fullName>
    </recommendedName>
</protein>
<keyword evidence="4" id="KW-1185">Reference proteome</keyword>
<organism evidence="3 4">
    <name type="scientific">Leptothrix ochracea L12</name>
    <dbReference type="NCBI Taxonomy" id="735332"/>
    <lineage>
        <taxon>Bacteria</taxon>
        <taxon>Pseudomonadati</taxon>
        <taxon>Pseudomonadota</taxon>
        <taxon>Betaproteobacteria</taxon>
        <taxon>Burkholderiales</taxon>
        <taxon>Sphaerotilaceae</taxon>
        <taxon>Leptothrix</taxon>
    </lineage>
</organism>
<dbReference type="HOGENOM" id="CLU_1370735_0_0_4"/>
<feature type="domain" description="Aminoarabinose transferase C-terminal" evidence="2">
    <location>
        <begin position="95"/>
        <end position="196"/>
    </location>
</feature>
<name>I4Z5F3_9BURK</name>
<dbReference type="InterPro" id="IPR040845">
    <property type="entry name" value="Arnt_C"/>
</dbReference>
<evidence type="ECO:0000313" key="3">
    <source>
        <dbReference type="EMBL" id="EIM31445.1"/>
    </source>
</evidence>
<dbReference type="Proteomes" id="UP000053899">
    <property type="component" value="Unassembled WGS sequence"/>
</dbReference>
<dbReference type="Pfam" id="PF18583">
    <property type="entry name" value="Arnt_C"/>
    <property type="match status" value="1"/>
</dbReference>
<evidence type="ECO:0000259" key="2">
    <source>
        <dbReference type="Pfam" id="PF18583"/>
    </source>
</evidence>
<keyword evidence="1" id="KW-0472">Membrane</keyword>
<keyword evidence="1" id="KW-1133">Transmembrane helix</keyword>
<sequence>MVVASFWLERHGLGRWGHTTALPAEVLASLVAGARWAGSILTVAAIGAWWALGRYRLTVALAVLALGQFCAVSVLLDRYEAYGQFKSAARMAQTPEVQAVLQADPTVYAVRLYDQSLPFYLRRNVVLVDYVSEFEFGQQQEPQRWIPSLETFVDRWCGTDTAVLAFMSPATLQLLQQRHVPLRVIFDDGWRVLVTKPVL</sequence>
<evidence type="ECO:0000256" key="1">
    <source>
        <dbReference type="SAM" id="Phobius"/>
    </source>
</evidence>
<dbReference type="EMBL" id="JH660683">
    <property type="protein sequence ID" value="EIM31445.1"/>
    <property type="molecule type" value="Genomic_DNA"/>
</dbReference>
<reference evidence="3 4" key="1">
    <citation type="submission" date="2012-04" db="EMBL/GenBank/DDBJ databases">
        <title>Improved High-Quality Draft sequence of Leptothrix ochracea L12.</title>
        <authorList>
            <consortium name="US DOE Joint Genome Institute"/>
            <person name="Lucas S."/>
            <person name="Han J."/>
            <person name="Lapidus A."/>
            <person name="Cheng J.-F."/>
            <person name="Goodwin L."/>
            <person name="Pitluck S."/>
            <person name="Peters L."/>
            <person name="Zeytun A."/>
            <person name="Detter J.C."/>
            <person name="Han C."/>
            <person name="Tapia R."/>
            <person name="Land M."/>
            <person name="Hauser L."/>
            <person name="Kyrpides N."/>
            <person name="Ivanova N."/>
            <person name="Pagani I."/>
            <person name="Stepanauskas R."/>
            <person name="Masland D."/>
            <person name="Poulton N."/>
            <person name="Emerson D."/>
            <person name="Fleming E."/>
            <person name="Woyke T."/>
        </authorList>
    </citation>
    <scope>NUCLEOTIDE SEQUENCE [LARGE SCALE GENOMIC DNA]</scope>
    <source>
        <strain evidence="3 4">L12</strain>
    </source>
</reference>
<gene>
    <name evidence="3" type="ORF">LepocDRAFT_00001750</name>
</gene>
<keyword evidence="1" id="KW-0812">Transmembrane</keyword>
<proteinExistence type="predicted"/>
<accession>I4Z5F3</accession>